<organism evidence="2 3">
    <name type="scientific">Microbotryum intermedium</name>
    <dbReference type="NCBI Taxonomy" id="269621"/>
    <lineage>
        <taxon>Eukaryota</taxon>
        <taxon>Fungi</taxon>
        <taxon>Dikarya</taxon>
        <taxon>Basidiomycota</taxon>
        <taxon>Pucciniomycotina</taxon>
        <taxon>Microbotryomycetes</taxon>
        <taxon>Microbotryales</taxon>
        <taxon>Microbotryaceae</taxon>
        <taxon>Microbotryum</taxon>
    </lineage>
</organism>
<accession>A0A238FJ39</accession>
<feature type="region of interest" description="Disordered" evidence="1">
    <location>
        <begin position="1"/>
        <end position="36"/>
    </location>
</feature>
<evidence type="ECO:0000313" key="2">
    <source>
        <dbReference type="EMBL" id="SCV72171.1"/>
    </source>
</evidence>
<dbReference type="AlphaFoldDB" id="A0A238FJ39"/>
<protein>
    <submittedName>
        <fullName evidence="2">BQ2448_4865 protein</fullName>
    </submittedName>
</protein>
<dbReference type="Proteomes" id="UP000198372">
    <property type="component" value="Unassembled WGS sequence"/>
</dbReference>
<dbReference type="EMBL" id="FMSP01000008">
    <property type="protein sequence ID" value="SCV72171.1"/>
    <property type="molecule type" value="Genomic_DNA"/>
</dbReference>
<evidence type="ECO:0000313" key="3">
    <source>
        <dbReference type="Proteomes" id="UP000198372"/>
    </source>
</evidence>
<evidence type="ECO:0000256" key="1">
    <source>
        <dbReference type="SAM" id="MobiDB-lite"/>
    </source>
</evidence>
<reference evidence="3" key="1">
    <citation type="submission" date="2016-09" db="EMBL/GenBank/DDBJ databases">
        <authorList>
            <person name="Jeantristanb JTB J.-T."/>
            <person name="Ricardo R."/>
        </authorList>
    </citation>
    <scope>NUCLEOTIDE SEQUENCE [LARGE SCALE GENOMIC DNA]</scope>
</reference>
<keyword evidence="3" id="KW-1185">Reference proteome</keyword>
<dbReference type="OrthoDB" id="430476at2759"/>
<proteinExistence type="predicted"/>
<gene>
    <name evidence="2" type="ORF">BQ2448_4865</name>
</gene>
<sequence>MTSWSGTNALPKALPRTPPPPPRHLLPPNAPPVFADDSKLTEHNYVDWDLNMSLTVAREVCHAKAVTSVVWPVVDGGGVETSSSATSLRPPLVVVGLITYWNSEVPGTRYVSMRADDDR</sequence>
<feature type="compositionally biased region" description="Pro residues" evidence="1">
    <location>
        <begin position="16"/>
        <end position="31"/>
    </location>
</feature>
<name>A0A238FJ39_9BASI</name>